<keyword evidence="7 8" id="KW-0066">ATP synthesis</keyword>
<gene>
    <name evidence="8" type="primary">atpH</name>
    <name evidence="9" type="ORF">KW868_19490</name>
</gene>
<evidence type="ECO:0000256" key="1">
    <source>
        <dbReference type="ARBA" id="ARBA00004370"/>
    </source>
</evidence>
<organism evidence="9 10">
    <name type="scientific">Acinetobacter guillouiae</name>
    <name type="common">Acinetobacter genomosp. 11</name>
    <dbReference type="NCBI Taxonomy" id="106649"/>
    <lineage>
        <taxon>Bacteria</taxon>
        <taxon>Pseudomonadati</taxon>
        <taxon>Pseudomonadota</taxon>
        <taxon>Gammaproteobacteria</taxon>
        <taxon>Moraxellales</taxon>
        <taxon>Moraxellaceae</taxon>
        <taxon>Acinetobacter</taxon>
    </lineage>
</organism>
<comment type="similarity">
    <text evidence="8">Belongs to the ATPase delta chain family.</text>
</comment>
<dbReference type="GO" id="GO:0045259">
    <property type="term" value="C:proton-transporting ATP synthase complex"/>
    <property type="evidence" value="ECO:0007669"/>
    <property type="project" value="UniProtKB-KW"/>
</dbReference>
<evidence type="ECO:0000256" key="5">
    <source>
        <dbReference type="ARBA" id="ARBA00023136"/>
    </source>
</evidence>
<evidence type="ECO:0000256" key="8">
    <source>
        <dbReference type="HAMAP-Rule" id="MF_01416"/>
    </source>
</evidence>
<dbReference type="SUPFAM" id="SSF47928">
    <property type="entry name" value="N-terminal domain of the delta subunit of the F1F0-ATP synthase"/>
    <property type="match status" value="1"/>
</dbReference>
<dbReference type="GO" id="GO:0005886">
    <property type="term" value="C:plasma membrane"/>
    <property type="evidence" value="ECO:0007669"/>
    <property type="project" value="UniProtKB-SubCell"/>
</dbReference>
<accession>A0A077L465</accession>
<evidence type="ECO:0000256" key="6">
    <source>
        <dbReference type="ARBA" id="ARBA00023196"/>
    </source>
</evidence>
<dbReference type="AlphaFoldDB" id="A0A077L465"/>
<keyword evidence="2 8" id="KW-0813">Transport</keyword>
<comment type="function">
    <text evidence="8">F(1)F(0) ATP synthase produces ATP from ADP in the presence of a proton or sodium gradient. F-type ATPases consist of two structural domains, F(1) containing the extramembraneous catalytic core and F(0) containing the membrane proton channel, linked together by a central stalk and a peripheral stalk. During catalysis, ATP synthesis in the catalytic domain of F(1) is coupled via a rotary mechanism of the central stalk subunits to proton translocation.</text>
</comment>
<evidence type="ECO:0000256" key="4">
    <source>
        <dbReference type="ARBA" id="ARBA00023065"/>
    </source>
</evidence>
<keyword evidence="3 8" id="KW-0375">Hydrogen ion transport</keyword>
<dbReference type="KEGG" id="agu:AS4_41800"/>
<dbReference type="NCBIfam" id="NF004402">
    <property type="entry name" value="PRK05758.2-2"/>
    <property type="match status" value="1"/>
</dbReference>
<dbReference type="GO" id="GO:0046933">
    <property type="term" value="F:proton-transporting ATP synthase activity, rotational mechanism"/>
    <property type="evidence" value="ECO:0007669"/>
    <property type="project" value="UniProtKB-UniRule"/>
</dbReference>
<comment type="function">
    <text evidence="8">This protein is part of the stalk that links CF(0) to CF(1). It either transmits conformational changes from CF(0) to CF(1) or is implicated in proton conduction.</text>
</comment>
<evidence type="ECO:0000256" key="2">
    <source>
        <dbReference type="ARBA" id="ARBA00022448"/>
    </source>
</evidence>
<dbReference type="InterPro" id="IPR020781">
    <property type="entry name" value="ATPase_OSCP/d_CS"/>
</dbReference>
<keyword evidence="6 8" id="KW-0139">CF(1)</keyword>
<dbReference type="STRING" id="106649.GCA_000829655_01955"/>
<dbReference type="NCBIfam" id="TIGR01145">
    <property type="entry name" value="ATP_synt_delta"/>
    <property type="match status" value="1"/>
</dbReference>
<dbReference type="RefSeq" id="WP_004823704.1">
    <property type="nucleotide sequence ID" value="NZ_AP014630.1"/>
</dbReference>
<keyword evidence="5 8" id="KW-0472">Membrane</keyword>
<name>A0A077L465_ACIGI</name>
<comment type="subcellular location">
    <subcellularLocation>
        <location evidence="8">Cell membrane</location>
        <topology evidence="8">Peripheral membrane protein</topology>
    </subcellularLocation>
    <subcellularLocation>
        <location evidence="1">Membrane</location>
    </subcellularLocation>
</comment>
<dbReference type="PRINTS" id="PR00125">
    <property type="entry name" value="ATPASEDELTA"/>
</dbReference>
<keyword evidence="4 8" id="KW-0406">Ion transport</keyword>
<sequence length="178" mass="19359">MAEFLTLARPYAKAAFAYASEQNATDAWSNALQLLSAAVQDEAFSAYLNRPELTPAEQVDLFAKVLGNEQTAAVSNFLTLLADNGRLALLPEIDTEFEQLKSQNNNTVDVVIESAFPLDSVQEQKLAHALEKRLNSAVKVTVEVNPALIAGVVIRAGDQVIDDSALSKLEKMRTRLLA</sequence>
<dbReference type="PANTHER" id="PTHR11910">
    <property type="entry name" value="ATP SYNTHASE DELTA CHAIN"/>
    <property type="match status" value="1"/>
</dbReference>
<dbReference type="Proteomes" id="UP000887320">
    <property type="component" value="Unassembled WGS sequence"/>
</dbReference>
<dbReference type="HAMAP" id="MF_01416">
    <property type="entry name" value="ATP_synth_delta_bact"/>
    <property type="match status" value="1"/>
</dbReference>
<protein>
    <recommendedName>
        <fullName evidence="8">ATP synthase subunit delta</fullName>
    </recommendedName>
    <alternativeName>
        <fullName evidence="8">ATP synthase F(1) sector subunit delta</fullName>
    </alternativeName>
    <alternativeName>
        <fullName evidence="8">F-type ATPase subunit delta</fullName>
        <shortName evidence="8">F-ATPase subunit delta</shortName>
    </alternativeName>
</protein>
<dbReference type="EMBL" id="JAHWXT010000008">
    <property type="protein sequence ID" value="MCF0266638.1"/>
    <property type="molecule type" value="Genomic_DNA"/>
</dbReference>
<dbReference type="GeneID" id="67746207"/>
<dbReference type="Pfam" id="PF00213">
    <property type="entry name" value="OSCP"/>
    <property type="match status" value="1"/>
</dbReference>
<evidence type="ECO:0000256" key="3">
    <source>
        <dbReference type="ARBA" id="ARBA00022781"/>
    </source>
</evidence>
<proteinExistence type="inferred from homology"/>
<evidence type="ECO:0000313" key="10">
    <source>
        <dbReference type="Proteomes" id="UP000887320"/>
    </source>
</evidence>
<evidence type="ECO:0000256" key="7">
    <source>
        <dbReference type="ARBA" id="ARBA00023310"/>
    </source>
</evidence>
<dbReference type="InterPro" id="IPR026015">
    <property type="entry name" value="ATP_synth_OSCP/delta_N_sf"/>
</dbReference>
<reference evidence="9" key="1">
    <citation type="submission" date="2021-07" db="EMBL/GenBank/DDBJ databases">
        <authorList>
            <person name="Fernandez M."/>
            <person name="Pereira P."/>
            <person name="Torres Tejerizo G.A."/>
            <person name="Gonzalez P."/>
            <person name="Agostini E."/>
        </authorList>
    </citation>
    <scope>NUCLEOTIDE SEQUENCE</scope>
    <source>
        <strain evidence="9">SFC 500-1A</strain>
    </source>
</reference>
<dbReference type="Gene3D" id="1.10.520.20">
    <property type="entry name" value="N-terminal domain of the delta subunit of the F1F0-ATP synthase"/>
    <property type="match status" value="1"/>
</dbReference>
<dbReference type="InterPro" id="IPR000711">
    <property type="entry name" value="ATPase_OSCP/dsu"/>
</dbReference>
<comment type="caution">
    <text evidence="9">The sequence shown here is derived from an EMBL/GenBank/DDBJ whole genome shotgun (WGS) entry which is preliminary data.</text>
</comment>
<keyword evidence="8" id="KW-1003">Cell membrane</keyword>
<evidence type="ECO:0000313" key="9">
    <source>
        <dbReference type="EMBL" id="MCF0266638.1"/>
    </source>
</evidence>
<dbReference type="PROSITE" id="PS00389">
    <property type="entry name" value="ATPASE_DELTA"/>
    <property type="match status" value="1"/>
</dbReference>